<evidence type="ECO:0000259" key="1">
    <source>
        <dbReference type="PROSITE" id="PS50104"/>
    </source>
</evidence>
<evidence type="ECO:0000313" key="2">
    <source>
        <dbReference type="EMBL" id="VFK44516.1"/>
    </source>
</evidence>
<organism evidence="2">
    <name type="scientific">Candidatus Kentrum sp. TC</name>
    <dbReference type="NCBI Taxonomy" id="2126339"/>
    <lineage>
        <taxon>Bacteria</taxon>
        <taxon>Pseudomonadati</taxon>
        <taxon>Pseudomonadota</taxon>
        <taxon>Gammaproteobacteria</taxon>
        <taxon>Candidatus Kentrum</taxon>
    </lineage>
</organism>
<feature type="domain" description="TIR" evidence="1">
    <location>
        <begin position="1"/>
        <end position="133"/>
    </location>
</feature>
<dbReference type="EMBL" id="CAADFT010000036">
    <property type="protein sequence ID" value="VFK44516.1"/>
    <property type="molecule type" value="Genomic_DNA"/>
</dbReference>
<accession>A0A450YSN1</accession>
<dbReference type="AlphaFoldDB" id="A0A450YSN1"/>
<gene>
    <name evidence="2" type="ORF">BECKTC1821E_GA0114239_103626</name>
</gene>
<dbReference type="Gene3D" id="3.40.50.10140">
    <property type="entry name" value="Toll/interleukin-1 receptor homology (TIR) domain"/>
    <property type="match status" value="1"/>
</dbReference>
<dbReference type="GO" id="GO:0007165">
    <property type="term" value="P:signal transduction"/>
    <property type="evidence" value="ECO:0007669"/>
    <property type="project" value="InterPro"/>
</dbReference>
<proteinExistence type="predicted"/>
<dbReference type="SUPFAM" id="SSF52200">
    <property type="entry name" value="Toll/Interleukin receptor TIR domain"/>
    <property type="match status" value="1"/>
</dbReference>
<dbReference type="SMART" id="SM00255">
    <property type="entry name" value="TIR"/>
    <property type="match status" value="1"/>
</dbReference>
<dbReference type="InterPro" id="IPR000157">
    <property type="entry name" value="TIR_dom"/>
</dbReference>
<dbReference type="PROSITE" id="PS50104">
    <property type="entry name" value="TIR"/>
    <property type="match status" value="1"/>
</dbReference>
<name>A0A450YSN1_9GAMM</name>
<sequence length="347" mass="38799">MAWEYFISHASEDKPLIVAPFAHYLQSAGFDVWYDEFSLKVGDSLLQSINGGLSESKFAVVVLSPAFFDKRWPQQELAGLYALESSGKKRILPIWHQVSAAQIAQYSPILADRKAADSRNGLQNVAEQIVAASFPERVDTLPLSSARNTDKSKTKEARKVLRTLLKGKPSTNDVFLYLSGYTVLLESIVGYAPEIIPGFKLPGALRVDFAELIPHGVSGPMEVLFIVLGPVEYDHKEVVHIVNKLTQALGIRQSLSIRPANEDYLGSPYFGEFPSLAGMATAIRTHVSSGNVHWEKPDTWSFKFMLVTGRQDRTPRKERDQLANDSQLRLDIASYDRLLDDRDSLYR</sequence>
<protein>
    <submittedName>
        <fullName evidence="2">TIR domain-containing protein</fullName>
    </submittedName>
</protein>
<dbReference type="Pfam" id="PF13676">
    <property type="entry name" value="TIR_2"/>
    <property type="match status" value="1"/>
</dbReference>
<reference evidence="2" key="1">
    <citation type="submission" date="2019-02" db="EMBL/GenBank/DDBJ databases">
        <authorList>
            <person name="Gruber-Vodicka R. H."/>
            <person name="Seah K. B. B."/>
        </authorList>
    </citation>
    <scope>NUCLEOTIDE SEQUENCE</scope>
    <source>
        <strain evidence="2">BECK_BZ125</strain>
    </source>
</reference>
<dbReference type="InterPro" id="IPR035897">
    <property type="entry name" value="Toll_tir_struct_dom_sf"/>
</dbReference>